<dbReference type="Proteomes" id="UP000319732">
    <property type="component" value="Unassembled WGS sequence"/>
</dbReference>
<dbReference type="PANTHER" id="PTHR11403:SF10">
    <property type="entry name" value="CYTOCHROME C OXIDASE"/>
    <property type="match status" value="1"/>
</dbReference>
<keyword evidence="5 7" id="KW-0472">Membrane</keyword>
<dbReference type="Pfam" id="PF00510">
    <property type="entry name" value="COX3"/>
    <property type="match status" value="1"/>
</dbReference>
<feature type="transmembrane region" description="Helical" evidence="7">
    <location>
        <begin position="146"/>
        <end position="165"/>
    </location>
</feature>
<dbReference type="EMBL" id="VHSG01000001">
    <property type="protein sequence ID" value="TQV86773.1"/>
    <property type="molecule type" value="Genomic_DNA"/>
</dbReference>
<dbReference type="SUPFAM" id="SSF81452">
    <property type="entry name" value="Cytochrome c oxidase subunit III-like"/>
    <property type="match status" value="1"/>
</dbReference>
<dbReference type="InterPro" id="IPR024791">
    <property type="entry name" value="Cyt_c/ubiquinol_Oxase_su3"/>
</dbReference>
<dbReference type="AlphaFoldDB" id="A0A545UBH1"/>
<dbReference type="InterPro" id="IPR000298">
    <property type="entry name" value="Cyt_c_oxidase-like_su3"/>
</dbReference>
<keyword evidence="3 6" id="KW-0812">Transmembrane</keyword>
<evidence type="ECO:0000313" key="9">
    <source>
        <dbReference type="EMBL" id="TQV86773.1"/>
    </source>
</evidence>
<gene>
    <name evidence="9" type="ORF">FKG94_00040</name>
</gene>
<evidence type="ECO:0000256" key="6">
    <source>
        <dbReference type="RuleBase" id="RU003376"/>
    </source>
</evidence>
<feature type="transmembrane region" description="Helical" evidence="7">
    <location>
        <begin position="185"/>
        <end position="207"/>
    </location>
</feature>
<comment type="similarity">
    <text evidence="2 6">Belongs to the cytochrome c oxidase subunit 3 family.</text>
</comment>
<evidence type="ECO:0000256" key="2">
    <source>
        <dbReference type="ARBA" id="ARBA00010581"/>
    </source>
</evidence>
<dbReference type="OrthoDB" id="9808200at2"/>
<reference evidence="9 10" key="1">
    <citation type="submission" date="2019-06" db="EMBL/GenBank/DDBJ databases">
        <title>Whole genome sequence for Cellvibrionaceae sp. R142.</title>
        <authorList>
            <person name="Wang G."/>
        </authorList>
    </citation>
    <scope>NUCLEOTIDE SEQUENCE [LARGE SCALE GENOMIC DNA]</scope>
    <source>
        <strain evidence="9 10">R142</strain>
    </source>
</reference>
<feature type="transmembrane region" description="Helical" evidence="7">
    <location>
        <begin position="75"/>
        <end position="94"/>
    </location>
</feature>
<evidence type="ECO:0000256" key="3">
    <source>
        <dbReference type="ARBA" id="ARBA00022692"/>
    </source>
</evidence>
<comment type="subcellular location">
    <subcellularLocation>
        <location evidence="6">Cell membrane</location>
        <topology evidence="6">Multi-pass membrane protein</topology>
    </subcellularLocation>
    <subcellularLocation>
        <location evidence="1">Membrane</location>
        <topology evidence="1">Multi-pass membrane protein</topology>
    </subcellularLocation>
</comment>
<dbReference type="RefSeq" id="WP_142902140.1">
    <property type="nucleotide sequence ID" value="NZ_ML660087.1"/>
</dbReference>
<keyword evidence="4 7" id="KW-1133">Transmembrane helix</keyword>
<dbReference type="PANTHER" id="PTHR11403">
    <property type="entry name" value="CYTOCHROME C OXIDASE SUBUNIT III"/>
    <property type="match status" value="1"/>
</dbReference>
<dbReference type="GO" id="GO:0019646">
    <property type="term" value="P:aerobic electron transport chain"/>
    <property type="evidence" value="ECO:0007669"/>
    <property type="project" value="InterPro"/>
</dbReference>
<feature type="domain" description="Heme-copper oxidase subunit III family profile" evidence="8">
    <location>
        <begin position="32"/>
        <end position="211"/>
    </location>
</feature>
<proteinExistence type="inferred from homology"/>
<protein>
    <submittedName>
        <fullName evidence="9">Cytochrome C oxidase subunit III</fullName>
    </submittedName>
</protein>
<evidence type="ECO:0000256" key="1">
    <source>
        <dbReference type="ARBA" id="ARBA00004141"/>
    </source>
</evidence>
<organism evidence="9 10">
    <name type="scientific">Exilibacterium tricleocarpae</name>
    <dbReference type="NCBI Taxonomy" id="2591008"/>
    <lineage>
        <taxon>Bacteria</taxon>
        <taxon>Pseudomonadati</taxon>
        <taxon>Pseudomonadota</taxon>
        <taxon>Gammaproteobacteria</taxon>
        <taxon>Cellvibrionales</taxon>
        <taxon>Cellvibrionaceae</taxon>
        <taxon>Exilibacterium</taxon>
    </lineage>
</organism>
<dbReference type="GO" id="GO:0004129">
    <property type="term" value="F:cytochrome-c oxidase activity"/>
    <property type="evidence" value="ECO:0007669"/>
    <property type="project" value="InterPro"/>
</dbReference>
<evidence type="ECO:0000256" key="4">
    <source>
        <dbReference type="ARBA" id="ARBA00022989"/>
    </source>
</evidence>
<evidence type="ECO:0000256" key="5">
    <source>
        <dbReference type="ARBA" id="ARBA00023136"/>
    </source>
</evidence>
<dbReference type="PROSITE" id="PS50253">
    <property type="entry name" value="COX3"/>
    <property type="match status" value="1"/>
</dbReference>
<evidence type="ECO:0000313" key="10">
    <source>
        <dbReference type="Proteomes" id="UP000319732"/>
    </source>
</evidence>
<dbReference type="Gene3D" id="1.20.120.80">
    <property type="entry name" value="Cytochrome c oxidase, subunit III, four-helix bundle"/>
    <property type="match status" value="1"/>
</dbReference>
<dbReference type="GO" id="GO:0005886">
    <property type="term" value="C:plasma membrane"/>
    <property type="evidence" value="ECO:0007669"/>
    <property type="project" value="UniProtKB-SubCell"/>
</dbReference>
<name>A0A545UBH1_9GAMM</name>
<comment type="caution">
    <text evidence="9">The sequence shown here is derived from an EMBL/GenBank/DDBJ whole genome shotgun (WGS) entry which is preliminary data.</text>
</comment>
<dbReference type="InterPro" id="IPR013833">
    <property type="entry name" value="Cyt_c_oxidase_su3_a-hlx"/>
</dbReference>
<sequence length="224" mass="24506">MNIPPAMKVTDFSGPGGGAPALERDADRVAVVGLRVFLAVVTSLFFLFTTAYVLRSQIADWQPLSDQWQPLFDQSQLWVNTAFLVLGSLALQWAKVAARRGDAAHTLIGFSLGGLFALAFLGGQLWLWTQMRSWGYGVAGNPANSFFYLLTGLHGLHLLGGVVAWSRTARALWCGRTPPNLPVRIGLCATYWHYLLGLWLFLFALLVSTPETYKAIAAFCGISL</sequence>
<keyword evidence="10" id="KW-1185">Reference proteome</keyword>
<evidence type="ECO:0000256" key="7">
    <source>
        <dbReference type="SAM" id="Phobius"/>
    </source>
</evidence>
<feature type="transmembrane region" description="Helical" evidence="7">
    <location>
        <begin position="32"/>
        <end position="55"/>
    </location>
</feature>
<accession>A0A545UBH1</accession>
<evidence type="ECO:0000259" key="8">
    <source>
        <dbReference type="PROSITE" id="PS50253"/>
    </source>
</evidence>
<feature type="transmembrane region" description="Helical" evidence="7">
    <location>
        <begin position="106"/>
        <end position="126"/>
    </location>
</feature>
<dbReference type="InterPro" id="IPR035973">
    <property type="entry name" value="Cyt_c_oxidase_su3-like_sf"/>
</dbReference>